<feature type="domain" description="Cytidyltransferase-like" evidence="8">
    <location>
        <begin position="24"/>
        <end position="132"/>
    </location>
</feature>
<evidence type="ECO:0000256" key="4">
    <source>
        <dbReference type="ARBA" id="ARBA00022741"/>
    </source>
</evidence>
<dbReference type="OrthoDB" id="9802794at2"/>
<evidence type="ECO:0000259" key="8">
    <source>
        <dbReference type="Pfam" id="PF01467"/>
    </source>
</evidence>
<name>A0A414NXF1_9FIRM</name>
<keyword evidence="5" id="KW-0067">ATP-binding</keyword>
<organism evidence="9 10">
    <name type="scientific">Mitsuokella multacida</name>
    <dbReference type="NCBI Taxonomy" id="52226"/>
    <lineage>
        <taxon>Bacteria</taxon>
        <taxon>Bacillati</taxon>
        <taxon>Bacillota</taxon>
        <taxon>Negativicutes</taxon>
        <taxon>Selenomonadales</taxon>
        <taxon>Selenomonadaceae</taxon>
        <taxon>Mitsuokella</taxon>
    </lineage>
</organism>
<dbReference type="Proteomes" id="UP000283442">
    <property type="component" value="Unassembled WGS sequence"/>
</dbReference>
<accession>A0A414NXF1</accession>
<evidence type="ECO:0000256" key="2">
    <source>
        <dbReference type="ARBA" id="ARBA00022679"/>
    </source>
</evidence>
<dbReference type="InterPro" id="IPR050385">
    <property type="entry name" value="Archaeal_FAD_synthase"/>
</dbReference>
<dbReference type="InterPro" id="IPR014729">
    <property type="entry name" value="Rossmann-like_a/b/a_fold"/>
</dbReference>
<dbReference type="RefSeq" id="WP_118175660.1">
    <property type="nucleotide sequence ID" value="NZ_JAQEAO010000042.1"/>
</dbReference>
<evidence type="ECO:0000256" key="7">
    <source>
        <dbReference type="ARBA" id="ARBA00047428"/>
    </source>
</evidence>
<reference evidence="9 10" key="1">
    <citation type="submission" date="2018-08" db="EMBL/GenBank/DDBJ databases">
        <title>A genome reference for cultivated species of the human gut microbiota.</title>
        <authorList>
            <person name="Zou Y."/>
            <person name="Xue W."/>
            <person name="Luo G."/>
        </authorList>
    </citation>
    <scope>NUCLEOTIDE SEQUENCE [LARGE SCALE GENOMIC DNA]</scope>
    <source>
        <strain evidence="9 10">AM25-21AC</strain>
    </source>
</reference>
<gene>
    <name evidence="9" type="primary">rfaE2</name>
    <name evidence="9" type="ORF">DW674_04850</name>
</gene>
<evidence type="ECO:0000256" key="3">
    <source>
        <dbReference type="ARBA" id="ARBA00022695"/>
    </source>
</evidence>
<dbReference type="EMBL" id="QRHE01000004">
    <property type="protein sequence ID" value="RHF52009.1"/>
    <property type="molecule type" value="Genomic_DNA"/>
</dbReference>
<comment type="catalytic activity">
    <reaction evidence="7">
        <text>D-glycero-beta-D-manno-heptose 1-phosphate + ATP + H(+) = ADP-D-glycero-beta-D-manno-heptose + diphosphate</text>
        <dbReference type="Rhea" id="RHEA:27465"/>
        <dbReference type="ChEBI" id="CHEBI:15378"/>
        <dbReference type="ChEBI" id="CHEBI:30616"/>
        <dbReference type="ChEBI" id="CHEBI:33019"/>
        <dbReference type="ChEBI" id="CHEBI:59967"/>
        <dbReference type="ChEBI" id="CHEBI:61593"/>
        <dbReference type="EC" id="2.7.7.70"/>
    </reaction>
</comment>
<evidence type="ECO:0000313" key="9">
    <source>
        <dbReference type="EMBL" id="RHF52009.1"/>
    </source>
</evidence>
<comment type="caution">
    <text evidence="9">The sequence shown here is derived from an EMBL/GenBank/DDBJ whole genome shotgun (WGS) entry which is preliminary data.</text>
</comment>
<evidence type="ECO:0000256" key="6">
    <source>
        <dbReference type="ARBA" id="ARBA00023277"/>
    </source>
</evidence>
<sequence length="161" mass="17717">MLIDPNDIEQLCEILHRAGQKIVFTNGCFDILHAGHVRYLEKARSFGDCLVLGLNTDASVRGNKGPARPINGELDRAEVVGALKAVDYVVLFGEKTAETIIAKVRPDVYVKGGDYTLETLPEAKIVQSYGGRVEFVQMVAGRSTTNVIKKIEQLQEQEGEE</sequence>
<dbReference type="NCBIfam" id="TIGR02199">
    <property type="entry name" value="rfaE_dom_II"/>
    <property type="match status" value="1"/>
</dbReference>
<dbReference type="AlphaFoldDB" id="A0A414NXF1"/>
<keyword evidence="6" id="KW-0119">Carbohydrate metabolism</keyword>
<dbReference type="GO" id="GO:0005975">
    <property type="term" value="P:carbohydrate metabolic process"/>
    <property type="evidence" value="ECO:0007669"/>
    <property type="project" value="InterPro"/>
</dbReference>
<dbReference type="InterPro" id="IPR011914">
    <property type="entry name" value="RfaE_dom_II"/>
</dbReference>
<dbReference type="EC" id="2.7.7.70" evidence="1"/>
<dbReference type="Pfam" id="PF01467">
    <property type="entry name" value="CTP_transf_like"/>
    <property type="match status" value="1"/>
</dbReference>
<evidence type="ECO:0000256" key="5">
    <source>
        <dbReference type="ARBA" id="ARBA00022840"/>
    </source>
</evidence>
<dbReference type="PANTHER" id="PTHR43793:SF2">
    <property type="entry name" value="BIFUNCTIONAL PROTEIN HLDE"/>
    <property type="match status" value="1"/>
</dbReference>
<keyword evidence="2 9" id="KW-0808">Transferase</keyword>
<dbReference type="NCBIfam" id="TIGR00125">
    <property type="entry name" value="cyt_tran_rel"/>
    <property type="match status" value="1"/>
</dbReference>
<dbReference type="GO" id="GO:0016779">
    <property type="term" value="F:nucleotidyltransferase activity"/>
    <property type="evidence" value="ECO:0007669"/>
    <property type="project" value="UniProtKB-KW"/>
</dbReference>
<dbReference type="Gene3D" id="3.40.50.620">
    <property type="entry name" value="HUPs"/>
    <property type="match status" value="1"/>
</dbReference>
<dbReference type="SUPFAM" id="SSF52374">
    <property type="entry name" value="Nucleotidylyl transferase"/>
    <property type="match status" value="1"/>
</dbReference>
<protein>
    <recommendedName>
        <fullName evidence="1">D-glycero-beta-D-manno-heptose 1-phosphate adenylyltransferase</fullName>
        <ecNumber evidence="1">2.7.7.70</ecNumber>
    </recommendedName>
</protein>
<dbReference type="GO" id="GO:0005524">
    <property type="term" value="F:ATP binding"/>
    <property type="evidence" value="ECO:0007669"/>
    <property type="project" value="UniProtKB-KW"/>
</dbReference>
<evidence type="ECO:0000313" key="10">
    <source>
        <dbReference type="Proteomes" id="UP000283442"/>
    </source>
</evidence>
<keyword evidence="3 9" id="KW-0548">Nucleotidyltransferase</keyword>
<dbReference type="PANTHER" id="PTHR43793">
    <property type="entry name" value="FAD SYNTHASE"/>
    <property type="match status" value="1"/>
</dbReference>
<dbReference type="InterPro" id="IPR004821">
    <property type="entry name" value="Cyt_trans-like"/>
</dbReference>
<keyword evidence="4" id="KW-0547">Nucleotide-binding</keyword>
<evidence type="ECO:0000256" key="1">
    <source>
        <dbReference type="ARBA" id="ARBA00012519"/>
    </source>
</evidence>
<dbReference type="GO" id="GO:0016773">
    <property type="term" value="F:phosphotransferase activity, alcohol group as acceptor"/>
    <property type="evidence" value="ECO:0007669"/>
    <property type="project" value="InterPro"/>
</dbReference>
<proteinExistence type="predicted"/>